<proteinExistence type="predicted"/>
<evidence type="ECO:0000256" key="1">
    <source>
        <dbReference type="SAM" id="MobiDB-lite"/>
    </source>
</evidence>
<feature type="region of interest" description="Disordered" evidence="1">
    <location>
        <begin position="56"/>
        <end position="80"/>
    </location>
</feature>
<feature type="compositionally biased region" description="Basic and acidic residues" evidence="1">
    <location>
        <begin position="348"/>
        <end position="364"/>
    </location>
</feature>
<keyword evidence="3" id="KW-1185">Reference proteome</keyword>
<comment type="caution">
    <text evidence="2">The sequence shown here is derived from an EMBL/GenBank/DDBJ whole genome shotgun (WGS) entry which is preliminary data.</text>
</comment>
<dbReference type="EMBL" id="WHVB01000010">
    <property type="protein sequence ID" value="KAF8479121.1"/>
    <property type="molecule type" value="Genomic_DNA"/>
</dbReference>
<evidence type="ECO:0000313" key="3">
    <source>
        <dbReference type="Proteomes" id="UP000759537"/>
    </source>
</evidence>
<accession>A0A9P5T883</accession>
<dbReference type="OrthoDB" id="3192156at2759"/>
<organism evidence="2 3">
    <name type="scientific">Russula ochroleuca</name>
    <dbReference type="NCBI Taxonomy" id="152965"/>
    <lineage>
        <taxon>Eukaryota</taxon>
        <taxon>Fungi</taxon>
        <taxon>Dikarya</taxon>
        <taxon>Basidiomycota</taxon>
        <taxon>Agaricomycotina</taxon>
        <taxon>Agaricomycetes</taxon>
        <taxon>Russulales</taxon>
        <taxon>Russulaceae</taxon>
        <taxon>Russula</taxon>
    </lineage>
</organism>
<feature type="region of interest" description="Disordered" evidence="1">
    <location>
        <begin position="335"/>
        <end position="377"/>
    </location>
</feature>
<dbReference type="AlphaFoldDB" id="A0A9P5T883"/>
<evidence type="ECO:0000313" key="2">
    <source>
        <dbReference type="EMBL" id="KAF8479121.1"/>
    </source>
</evidence>
<sequence length="377" mass="40274">MSFVLAPVIALFHYALQPLPVFAWLGAPVSALDVAGALRLAVALRQVRELYHDQHVTKANHKNRSGGKTSGKAQRVAADETLEPRSRARDFIATLVIVHGGEAIVAPWLGLRPAFFVSSTSSMTFLGAHALVDLLPTLPSPSLHTEVPLTIVHAFFRSILLCNVVPRVVAGHASPAVAASSYTLLLSAWVVQILANGGPFVSNLFSLLRPTQIEVATPPELLSYGWTATDFWSPMLVTGLYATLTHAQPFFTSIHSLLFAFFWPFGLVRLSDATTKSGGSAGRHQGVVAPVDHETARAVCAIVLCALNVNRAMRAYGPGYAAIITQIANAASAAKPGAVKPLPEPSLDDEKSEHSPEEDIVDTKRKGRAESATSRGE</sequence>
<gene>
    <name evidence="2" type="ORF">DFH94DRAFT_632236</name>
</gene>
<protein>
    <submittedName>
        <fullName evidence="2">Uncharacterized protein</fullName>
    </submittedName>
</protein>
<name>A0A9P5T883_9AGAM</name>
<dbReference type="Proteomes" id="UP000759537">
    <property type="component" value="Unassembled WGS sequence"/>
</dbReference>
<reference evidence="2" key="2">
    <citation type="journal article" date="2020" name="Nat. Commun.">
        <title>Large-scale genome sequencing of mycorrhizal fungi provides insights into the early evolution of symbiotic traits.</title>
        <authorList>
            <person name="Miyauchi S."/>
            <person name="Kiss E."/>
            <person name="Kuo A."/>
            <person name="Drula E."/>
            <person name="Kohler A."/>
            <person name="Sanchez-Garcia M."/>
            <person name="Morin E."/>
            <person name="Andreopoulos B."/>
            <person name="Barry K.W."/>
            <person name="Bonito G."/>
            <person name="Buee M."/>
            <person name="Carver A."/>
            <person name="Chen C."/>
            <person name="Cichocki N."/>
            <person name="Clum A."/>
            <person name="Culley D."/>
            <person name="Crous P.W."/>
            <person name="Fauchery L."/>
            <person name="Girlanda M."/>
            <person name="Hayes R.D."/>
            <person name="Keri Z."/>
            <person name="LaButti K."/>
            <person name="Lipzen A."/>
            <person name="Lombard V."/>
            <person name="Magnuson J."/>
            <person name="Maillard F."/>
            <person name="Murat C."/>
            <person name="Nolan M."/>
            <person name="Ohm R.A."/>
            <person name="Pangilinan J."/>
            <person name="Pereira M.F."/>
            <person name="Perotto S."/>
            <person name="Peter M."/>
            <person name="Pfister S."/>
            <person name="Riley R."/>
            <person name="Sitrit Y."/>
            <person name="Stielow J.B."/>
            <person name="Szollosi G."/>
            <person name="Zifcakova L."/>
            <person name="Stursova M."/>
            <person name="Spatafora J.W."/>
            <person name="Tedersoo L."/>
            <person name="Vaario L.M."/>
            <person name="Yamada A."/>
            <person name="Yan M."/>
            <person name="Wang P."/>
            <person name="Xu J."/>
            <person name="Bruns T."/>
            <person name="Baldrian P."/>
            <person name="Vilgalys R."/>
            <person name="Dunand C."/>
            <person name="Henrissat B."/>
            <person name="Grigoriev I.V."/>
            <person name="Hibbett D."/>
            <person name="Nagy L.G."/>
            <person name="Martin F.M."/>
        </authorList>
    </citation>
    <scope>NUCLEOTIDE SEQUENCE</scope>
    <source>
        <strain evidence="2">Prilba</strain>
    </source>
</reference>
<reference evidence="2" key="1">
    <citation type="submission" date="2019-10" db="EMBL/GenBank/DDBJ databases">
        <authorList>
            <consortium name="DOE Joint Genome Institute"/>
            <person name="Kuo A."/>
            <person name="Miyauchi S."/>
            <person name="Kiss E."/>
            <person name="Drula E."/>
            <person name="Kohler A."/>
            <person name="Sanchez-Garcia M."/>
            <person name="Andreopoulos B."/>
            <person name="Barry K.W."/>
            <person name="Bonito G."/>
            <person name="Buee M."/>
            <person name="Carver A."/>
            <person name="Chen C."/>
            <person name="Cichocki N."/>
            <person name="Clum A."/>
            <person name="Culley D."/>
            <person name="Crous P.W."/>
            <person name="Fauchery L."/>
            <person name="Girlanda M."/>
            <person name="Hayes R."/>
            <person name="Keri Z."/>
            <person name="LaButti K."/>
            <person name="Lipzen A."/>
            <person name="Lombard V."/>
            <person name="Magnuson J."/>
            <person name="Maillard F."/>
            <person name="Morin E."/>
            <person name="Murat C."/>
            <person name="Nolan M."/>
            <person name="Ohm R."/>
            <person name="Pangilinan J."/>
            <person name="Pereira M."/>
            <person name="Perotto S."/>
            <person name="Peter M."/>
            <person name="Riley R."/>
            <person name="Sitrit Y."/>
            <person name="Stielow B."/>
            <person name="Szollosi G."/>
            <person name="Zifcakova L."/>
            <person name="Stursova M."/>
            <person name="Spatafora J.W."/>
            <person name="Tedersoo L."/>
            <person name="Vaario L.-M."/>
            <person name="Yamada A."/>
            <person name="Yan M."/>
            <person name="Wang P."/>
            <person name="Xu J."/>
            <person name="Bruns T."/>
            <person name="Baldrian P."/>
            <person name="Vilgalys R."/>
            <person name="Henrissat B."/>
            <person name="Grigoriev I.V."/>
            <person name="Hibbett D."/>
            <person name="Nagy L.G."/>
            <person name="Martin F.M."/>
        </authorList>
    </citation>
    <scope>NUCLEOTIDE SEQUENCE</scope>
    <source>
        <strain evidence="2">Prilba</strain>
    </source>
</reference>